<sequence>MDVHVTRFKCPKFQVKRMYIQMSRISLSFLNMSLIIVLNYVTKFDRFESMF</sequence>
<evidence type="ECO:0000313" key="2">
    <source>
        <dbReference type="EMBL" id="KAI0519755.1"/>
    </source>
</evidence>
<organism evidence="2 3">
    <name type="scientific">Dendrobium nobile</name>
    <name type="common">Orchid</name>
    <dbReference type="NCBI Taxonomy" id="94219"/>
    <lineage>
        <taxon>Eukaryota</taxon>
        <taxon>Viridiplantae</taxon>
        <taxon>Streptophyta</taxon>
        <taxon>Embryophyta</taxon>
        <taxon>Tracheophyta</taxon>
        <taxon>Spermatophyta</taxon>
        <taxon>Magnoliopsida</taxon>
        <taxon>Liliopsida</taxon>
        <taxon>Asparagales</taxon>
        <taxon>Orchidaceae</taxon>
        <taxon>Epidendroideae</taxon>
        <taxon>Malaxideae</taxon>
        <taxon>Dendrobiinae</taxon>
        <taxon>Dendrobium</taxon>
    </lineage>
</organism>
<gene>
    <name evidence="2" type="ORF">KFK09_007215</name>
</gene>
<evidence type="ECO:0000256" key="1">
    <source>
        <dbReference type="SAM" id="Phobius"/>
    </source>
</evidence>
<accession>A0A8T3BRB3</accession>
<comment type="caution">
    <text evidence="2">The sequence shown here is derived from an EMBL/GenBank/DDBJ whole genome shotgun (WGS) entry which is preliminary data.</text>
</comment>
<dbReference type="Proteomes" id="UP000829196">
    <property type="component" value="Unassembled WGS sequence"/>
</dbReference>
<proteinExistence type="predicted"/>
<keyword evidence="1" id="KW-0812">Transmembrane</keyword>
<reference evidence="2" key="1">
    <citation type="journal article" date="2022" name="Front. Genet.">
        <title>Chromosome-Scale Assembly of the Dendrobium nobile Genome Provides Insights Into the Molecular Mechanism of the Biosynthesis of the Medicinal Active Ingredient of Dendrobium.</title>
        <authorList>
            <person name="Xu Q."/>
            <person name="Niu S.-C."/>
            <person name="Li K.-L."/>
            <person name="Zheng P.-J."/>
            <person name="Zhang X.-J."/>
            <person name="Jia Y."/>
            <person name="Liu Y."/>
            <person name="Niu Y.-X."/>
            <person name="Yu L.-H."/>
            <person name="Chen D.-F."/>
            <person name="Zhang G.-Q."/>
        </authorList>
    </citation>
    <scope>NUCLEOTIDE SEQUENCE</scope>
    <source>
        <tissue evidence="2">Leaf</tissue>
    </source>
</reference>
<protein>
    <submittedName>
        <fullName evidence="2">Uncharacterized protein</fullName>
    </submittedName>
</protein>
<keyword evidence="1" id="KW-0472">Membrane</keyword>
<dbReference type="AlphaFoldDB" id="A0A8T3BRB3"/>
<feature type="transmembrane region" description="Helical" evidence="1">
    <location>
        <begin position="21"/>
        <end position="41"/>
    </location>
</feature>
<dbReference type="EMBL" id="JAGYWB010000006">
    <property type="protein sequence ID" value="KAI0519755.1"/>
    <property type="molecule type" value="Genomic_DNA"/>
</dbReference>
<name>A0A8T3BRB3_DENNO</name>
<evidence type="ECO:0000313" key="3">
    <source>
        <dbReference type="Proteomes" id="UP000829196"/>
    </source>
</evidence>
<keyword evidence="1" id="KW-1133">Transmembrane helix</keyword>
<keyword evidence="3" id="KW-1185">Reference proteome</keyword>